<dbReference type="Pfam" id="PF14883">
    <property type="entry name" value="GHL13"/>
    <property type="match status" value="1"/>
</dbReference>
<reference evidence="4 5" key="1">
    <citation type="submission" date="2017-08" db="EMBL/GenBank/DDBJ databases">
        <title>Pusillimonas indicus sp. nov., a member of the family Alcaligenaceae isolated from surface seawater.</title>
        <authorList>
            <person name="Li J."/>
        </authorList>
    </citation>
    <scope>NUCLEOTIDE SEQUENCE [LARGE SCALE GENOMIC DNA]</scope>
    <source>
        <strain evidence="4 5">L52-1-41</strain>
    </source>
</reference>
<dbReference type="InterPro" id="IPR002509">
    <property type="entry name" value="NODB_dom"/>
</dbReference>
<dbReference type="InterPro" id="IPR032772">
    <property type="entry name" value="PGA_deacetylase_PgaB_C"/>
</dbReference>
<organism evidence="4 5">
    <name type="scientific">Neopusillimonas maritima</name>
    <dbReference type="NCBI Taxonomy" id="2026239"/>
    <lineage>
        <taxon>Bacteria</taxon>
        <taxon>Pseudomonadati</taxon>
        <taxon>Pseudomonadota</taxon>
        <taxon>Betaproteobacteria</taxon>
        <taxon>Burkholderiales</taxon>
        <taxon>Alcaligenaceae</taxon>
        <taxon>Neopusillimonas</taxon>
    </lineage>
</organism>
<evidence type="ECO:0000313" key="4">
    <source>
        <dbReference type="EMBL" id="RIY39119.1"/>
    </source>
</evidence>
<dbReference type="GO" id="GO:0043708">
    <property type="term" value="P:cell adhesion involved in biofilm formation"/>
    <property type="evidence" value="ECO:0007669"/>
    <property type="project" value="InterPro"/>
</dbReference>
<proteinExistence type="predicted"/>
<dbReference type="Gene3D" id="3.20.20.80">
    <property type="entry name" value="Glycosidases"/>
    <property type="match status" value="2"/>
</dbReference>
<dbReference type="Pfam" id="PF01522">
    <property type="entry name" value="Polysacc_deac_1"/>
    <property type="match status" value="1"/>
</dbReference>
<dbReference type="InterPro" id="IPR023854">
    <property type="entry name" value="PGA_deacetylase_PgaB"/>
</dbReference>
<accession>A0A3A1YPE6</accession>
<dbReference type="PROSITE" id="PS51257">
    <property type="entry name" value="PROKAR_LIPOPROTEIN"/>
    <property type="match status" value="1"/>
</dbReference>
<dbReference type="AlphaFoldDB" id="A0A3A1YPE6"/>
<evidence type="ECO:0000256" key="1">
    <source>
        <dbReference type="ARBA" id="ARBA00022729"/>
    </source>
</evidence>
<evidence type="ECO:0000259" key="3">
    <source>
        <dbReference type="PROSITE" id="PS51677"/>
    </source>
</evidence>
<keyword evidence="1 2" id="KW-0732">Signal</keyword>
<dbReference type="PROSITE" id="PS51677">
    <property type="entry name" value="NODB"/>
    <property type="match status" value="1"/>
</dbReference>
<dbReference type="InterPro" id="IPR011330">
    <property type="entry name" value="Glyco_hydro/deAcase_b/a-brl"/>
</dbReference>
<feature type="chain" id="PRO_5017329403" evidence="2">
    <location>
        <begin position="25"/>
        <end position="612"/>
    </location>
</feature>
<dbReference type="PANTHER" id="PTHR34216">
    <property type="match status" value="1"/>
</dbReference>
<comment type="caution">
    <text evidence="4">The sequence shown here is derived from an EMBL/GenBank/DDBJ whole genome shotgun (WGS) entry which is preliminary data.</text>
</comment>
<feature type="domain" description="NodB homology" evidence="3">
    <location>
        <begin position="116"/>
        <end position="360"/>
    </location>
</feature>
<sequence length="612" mass="68520">MMKLFSTYRPAIKVVLISYVLAFAGGCQNIEKQSDIEYTPPAQRTRAVTEAPWPKNHFLVLAYHDVEDTSADQTFVSVLTEHLRQQFSWLQENNYVPVSIDQILDAKAGKAPLPSKAVLLTFDDGYQSFYRYVYPLLKAYRWPAVVAPVGVWTDPPPGASVRFGDLDVPRERFLTWAQITEMSRSGLVEVAAHSNNLHFGIQANPQGNLQPAAATRFYNPLTSTYESDEAYRARISKDVAAISQKITRATGRPPRVWVWPYGTSSGLAAREIQNGGYSMLLTLEDGLGNTSNFTHVPRLLISNDPVLPSFANAVIAQEKPQVMRVAQVRLDDVYDTDPDTMNQKLGQLIQRIADLQITTIFLDAGADTDFDGSPDAFYFPNRLLPLRADLLNRTAWQLRSRAFVDVYASLSPEAIRKLARNDDDTVTVFEDLARNAIFAGIHYRDHADAQLTRTLTQKMRAIRGDELKTAATAEAGYYDTAQQLQPQTLNTLSSMLEQHDWVVLELASVSGEHNGSAQLIQRVSHQLNLSPITARRLIISFTTASQQVNHNSAGGVAGTSADHESAYLARAMRELQLRGHMSYGYSYDDFLRNRPRMDVIRPVFSNAWYPLK</sequence>
<dbReference type="NCBIfam" id="TIGR03938">
    <property type="entry name" value="deacetyl_PgaB"/>
    <property type="match status" value="1"/>
</dbReference>
<gene>
    <name evidence="4" type="primary">pgaB</name>
    <name evidence="4" type="ORF">CJP73_15450</name>
</gene>
<dbReference type="GO" id="GO:0005975">
    <property type="term" value="P:carbohydrate metabolic process"/>
    <property type="evidence" value="ECO:0007669"/>
    <property type="project" value="InterPro"/>
</dbReference>
<feature type="signal peptide" evidence="2">
    <location>
        <begin position="1"/>
        <end position="24"/>
    </location>
</feature>
<protein>
    <submittedName>
        <fullName evidence="4">Poly-beta-1,6-N-acetyl-D-glucosamine N-deacetylase PgaB</fullName>
    </submittedName>
</protein>
<dbReference type="OrthoDB" id="9814639at2"/>
<evidence type="ECO:0000256" key="2">
    <source>
        <dbReference type="SAM" id="SignalP"/>
    </source>
</evidence>
<dbReference type="RefSeq" id="WP_119517019.1">
    <property type="nucleotide sequence ID" value="NZ_NQYH01000021.1"/>
</dbReference>
<dbReference type="EMBL" id="NQYH01000021">
    <property type="protein sequence ID" value="RIY39119.1"/>
    <property type="molecule type" value="Genomic_DNA"/>
</dbReference>
<dbReference type="SUPFAM" id="SSF88713">
    <property type="entry name" value="Glycoside hydrolase/deacetylase"/>
    <property type="match status" value="1"/>
</dbReference>
<evidence type="ECO:0000313" key="5">
    <source>
        <dbReference type="Proteomes" id="UP000266206"/>
    </source>
</evidence>
<name>A0A3A1YPE6_9BURK</name>
<dbReference type="InterPro" id="IPR051398">
    <property type="entry name" value="Polysacch_Deacetylase"/>
</dbReference>
<dbReference type="GO" id="GO:0016810">
    <property type="term" value="F:hydrolase activity, acting on carbon-nitrogen (but not peptide) bonds"/>
    <property type="evidence" value="ECO:0007669"/>
    <property type="project" value="InterPro"/>
</dbReference>
<dbReference type="Proteomes" id="UP000266206">
    <property type="component" value="Unassembled WGS sequence"/>
</dbReference>
<dbReference type="PANTHER" id="PTHR34216:SF7">
    <property type="entry name" value="POLY-BETA-1,6-N-ACETYL-D-GLUCOSAMINE N-DEACETYLASE"/>
    <property type="match status" value="1"/>
</dbReference>
<dbReference type="Gene3D" id="3.20.20.370">
    <property type="entry name" value="Glycoside hydrolase/deacetylase"/>
    <property type="match status" value="1"/>
</dbReference>